<proteinExistence type="inferred from homology"/>
<feature type="region of interest" description="Disordered" evidence="2">
    <location>
        <begin position="44"/>
        <end position="78"/>
    </location>
</feature>
<dbReference type="Gene3D" id="3.40.80.10">
    <property type="entry name" value="Peptidoglycan recognition protein-like"/>
    <property type="match status" value="1"/>
</dbReference>
<evidence type="ECO:0000313" key="5">
    <source>
        <dbReference type="Proteomes" id="UP001500843"/>
    </source>
</evidence>
<evidence type="ECO:0000256" key="1">
    <source>
        <dbReference type="ARBA" id="ARBA00007553"/>
    </source>
</evidence>
<dbReference type="InterPro" id="IPR015510">
    <property type="entry name" value="PGRP"/>
</dbReference>
<evidence type="ECO:0000259" key="3">
    <source>
        <dbReference type="SMART" id="SM00701"/>
    </source>
</evidence>
<gene>
    <name evidence="4" type="ORF">GCM10023198_00050</name>
</gene>
<feature type="domain" description="Peptidoglycan recognition protein family" evidence="3">
    <location>
        <begin position="201"/>
        <end position="349"/>
    </location>
</feature>
<dbReference type="SMART" id="SM00701">
    <property type="entry name" value="PGRP"/>
    <property type="match status" value="1"/>
</dbReference>
<dbReference type="InterPro" id="IPR036505">
    <property type="entry name" value="Amidase/PGRP_sf"/>
</dbReference>
<sequence length="626" mass="66739">MRHVTAPAMVVVLAVGGVVLPVVSLPVPEAVAVPPEVDELRLAGVDPAARRDPTALDDVVGHDHDDDDDDDDHPEPGRLAALSARTGTLEFLVAGATWDADAADEVTEVALRVREDGTWGDWQAVGFDDAEEVGGRAGTEPFVSTGADSVQARVRTVSGKPPPGLRVVVVDPGTAAADATVGPAAGPAASADAATGYEIRPRTVSRSAWGADESLSEPWPEVSGDLQAMYVHHTAGTNSYSRSQSSAIVRGIYAYHTRSRGWPDIGYQFLVDRFGRIFQGRTGAVYDNPVGAQAGGFNTGTIGVSAIGSFDTARPSSALITGMVRVYAWKAYQYGINPWGTTVLTDRGTAGDTSRTSPGDRVRVPSILPHRATNSTVCPGRYLNQRLGDIRRAVNDRADAATARHGRPELRPAPVVHEPTSLQAPIQWSAKQRYSWDPVPGATRYQILARTARYSADMPTWPYWYSVRTVTGTSAVLETDPGRSAWYAVRALDSEHHRGAMRTLVRTSRETIPAQWSIGSGWRKVTDSGYHAGYAYRVARDGARIKVSNVRQASHVRVVAPTGPGYGRMRVIFAGSSVGVIDLSGAASGRKVFSIGLESGRSGGVALETIGSQEVRVSGIGLVRDF</sequence>
<dbReference type="CDD" id="cd06583">
    <property type="entry name" value="PGRP"/>
    <property type="match status" value="1"/>
</dbReference>
<organism evidence="4 5">
    <name type="scientific">Promicromonospora umidemergens</name>
    <dbReference type="NCBI Taxonomy" id="629679"/>
    <lineage>
        <taxon>Bacteria</taxon>
        <taxon>Bacillati</taxon>
        <taxon>Actinomycetota</taxon>
        <taxon>Actinomycetes</taxon>
        <taxon>Micrococcales</taxon>
        <taxon>Promicromonosporaceae</taxon>
        <taxon>Promicromonospora</taxon>
    </lineage>
</organism>
<dbReference type="Pfam" id="PF01510">
    <property type="entry name" value="Amidase_2"/>
    <property type="match status" value="1"/>
</dbReference>
<comment type="caution">
    <text evidence="4">The sequence shown here is derived from an EMBL/GenBank/DDBJ whole genome shotgun (WGS) entry which is preliminary data.</text>
</comment>
<dbReference type="PANTHER" id="PTHR11022:SF41">
    <property type="entry name" value="PEPTIDOGLYCAN-RECOGNITION PROTEIN LC-RELATED"/>
    <property type="match status" value="1"/>
</dbReference>
<evidence type="ECO:0000256" key="2">
    <source>
        <dbReference type="SAM" id="MobiDB-lite"/>
    </source>
</evidence>
<dbReference type="Proteomes" id="UP001500843">
    <property type="component" value="Unassembled WGS sequence"/>
</dbReference>
<comment type="similarity">
    <text evidence="1">Belongs to the N-acetylmuramoyl-L-alanine amidase 2 family.</text>
</comment>
<dbReference type="PANTHER" id="PTHR11022">
    <property type="entry name" value="PEPTIDOGLYCAN RECOGNITION PROTEIN"/>
    <property type="match status" value="1"/>
</dbReference>
<reference evidence="5" key="1">
    <citation type="journal article" date="2019" name="Int. J. Syst. Evol. Microbiol.">
        <title>The Global Catalogue of Microorganisms (GCM) 10K type strain sequencing project: providing services to taxonomists for standard genome sequencing and annotation.</title>
        <authorList>
            <consortium name="The Broad Institute Genomics Platform"/>
            <consortium name="The Broad Institute Genome Sequencing Center for Infectious Disease"/>
            <person name="Wu L."/>
            <person name="Ma J."/>
        </authorList>
    </citation>
    <scope>NUCLEOTIDE SEQUENCE [LARGE SCALE GENOMIC DNA]</scope>
    <source>
        <strain evidence="5">JCM 17975</strain>
    </source>
</reference>
<protein>
    <recommendedName>
        <fullName evidence="3">Peptidoglycan recognition protein family domain-containing protein</fullName>
    </recommendedName>
</protein>
<feature type="compositionally biased region" description="Basic and acidic residues" evidence="2">
    <location>
        <begin position="48"/>
        <end position="64"/>
    </location>
</feature>
<dbReference type="InterPro" id="IPR002502">
    <property type="entry name" value="Amidase_domain"/>
</dbReference>
<name>A0ABP8WB78_9MICO</name>
<accession>A0ABP8WB78</accession>
<dbReference type="SUPFAM" id="SSF55846">
    <property type="entry name" value="N-acetylmuramoyl-L-alanine amidase-like"/>
    <property type="match status" value="1"/>
</dbReference>
<dbReference type="EMBL" id="BAABHM010000002">
    <property type="protein sequence ID" value="GAA4685938.1"/>
    <property type="molecule type" value="Genomic_DNA"/>
</dbReference>
<dbReference type="InterPro" id="IPR006619">
    <property type="entry name" value="PGRP_domain_met/bac"/>
</dbReference>
<keyword evidence="5" id="KW-1185">Reference proteome</keyword>
<evidence type="ECO:0000313" key="4">
    <source>
        <dbReference type="EMBL" id="GAA4685938.1"/>
    </source>
</evidence>